<evidence type="ECO:0000256" key="1">
    <source>
        <dbReference type="ARBA" id="ARBA00008061"/>
    </source>
</evidence>
<dbReference type="RefSeq" id="WP_229162101.1">
    <property type="nucleotide sequence ID" value="NZ_JAJEWP010000005.1"/>
</dbReference>
<keyword evidence="3" id="KW-0119">Carbohydrate metabolism</keyword>
<protein>
    <recommendedName>
        <fullName evidence="3">Alpha-amylase</fullName>
        <ecNumber evidence="3">3.2.1.1</ecNumber>
    </recommendedName>
</protein>
<dbReference type="InterPro" id="IPR006047">
    <property type="entry name" value="GH13_cat_dom"/>
</dbReference>
<dbReference type="Gene3D" id="2.60.40.1180">
    <property type="entry name" value="Golgi alpha-mannosidase II"/>
    <property type="match status" value="1"/>
</dbReference>
<feature type="signal peptide" evidence="4">
    <location>
        <begin position="1"/>
        <end position="24"/>
    </location>
</feature>
<keyword evidence="3" id="KW-0378">Hydrolase</keyword>
<name>A0ABS8GBF2_9ALTE</name>
<dbReference type="InterPro" id="IPR006046">
    <property type="entry name" value="Alpha_amylase"/>
</dbReference>
<keyword evidence="7" id="KW-1185">Reference proteome</keyword>
<keyword evidence="4" id="KW-0732">Signal</keyword>
<gene>
    <name evidence="6" type="ORF">LJ739_15965</name>
</gene>
<comment type="catalytic activity">
    <reaction evidence="3">
        <text>Endohydrolysis of (1-&gt;4)-alpha-D-glucosidic linkages in polysaccharides containing three or more (1-&gt;4)-alpha-linked D-glucose units.</text>
        <dbReference type="EC" id="3.2.1.1"/>
    </reaction>
</comment>
<organism evidence="6 7">
    <name type="scientific">Fluctibacter halophilus</name>
    <dbReference type="NCBI Taxonomy" id="226011"/>
    <lineage>
        <taxon>Bacteria</taxon>
        <taxon>Pseudomonadati</taxon>
        <taxon>Pseudomonadota</taxon>
        <taxon>Gammaproteobacteria</taxon>
        <taxon>Alteromonadales</taxon>
        <taxon>Alteromonadaceae</taxon>
        <taxon>Fluctibacter</taxon>
    </lineage>
</organism>
<dbReference type="Proteomes" id="UP001520878">
    <property type="component" value="Unassembled WGS sequence"/>
</dbReference>
<dbReference type="SUPFAM" id="SSF51011">
    <property type="entry name" value="Glycosyl hydrolase domain"/>
    <property type="match status" value="1"/>
</dbReference>
<evidence type="ECO:0000256" key="4">
    <source>
        <dbReference type="SAM" id="SignalP"/>
    </source>
</evidence>
<dbReference type="EC" id="3.2.1.1" evidence="3"/>
<evidence type="ECO:0000313" key="7">
    <source>
        <dbReference type="Proteomes" id="UP001520878"/>
    </source>
</evidence>
<keyword evidence="3" id="KW-0326">Glycosidase</keyword>
<evidence type="ECO:0000256" key="2">
    <source>
        <dbReference type="RuleBase" id="RU003615"/>
    </source>
</evidence>
<dbReference type="CDD" id="cd11339">
    <property type="entry name" value="AmyAc_bac_CMD_like_2"/>
    <property type="match status" value="1"/>
</dbReference>
<dbReference type="SUPFAM" id="SSF51445">
    <property type="entry name" value="(Trans)glycosidases"/>
    <property type="match status" value="1"/>
</dbReference>
<evidence type="ECO:0000256" key="3">
    <source>
        <dbReference type="RuleBase" id="RU361134"/>
    </source>
</evidence>
<dbReference type="Gene3D" id="3.20.20.80">
    <property type="entry name" value="Glycosidases"/>
    <property type="match status" value="1"/>
</dbReference>
<dbReference type="PANTHER" id="PTHR10357">
    <property type="entry name" value="ALPHA-AMYLASE FAMILY MEMBER"/>
    <property type="match status" value="1"/>
</dbReference>
<sequence length="698" mass="77499">MKRSLTAIATLSVLTLLGCSPATRDDQRLAQVPAAEPDTATDIYQDYLNRDVRDDVFYFVLPDRFNNGDVSNDNGNPDKPISYGGLDLTSKWAFHGGDIKGLEEKLDYLQDMGITAIWMTPILRNKAIQEGGFAHHGYWIVDFTELDPHFGTNAELKQLIDAAHERGMKIFFDIITNHTADVIRYTECHNPDGSFIAGEPGCAYKSMEQVAAGDTYTPFVPEQEASVKVPEWLNDPAYYNNQGDSFWEGESAINGDFAGLDDLNTRDPRVVDGFIDIYKNLITAFKPDGFRIDTVKHVDMSFWQKFGPAIVEHAQEQGIPQFHIFGEVYDPTAEVLSRYTTEGKLPSVLDFGFQRAAASAFVEDKGADAVAKLFADDDFYNDADSQADLLMNFLGNHDMGRLGHFIDKANPDASEEERLARAKLAHAFMFFSRGVPVIYYGDEQGFTGDGGDVDAREDMFPSHVAVYNDNQLIGTNLTTEAANFDPTHPLYNTIQTLAEVRKSHTALRRGITYMRGSSDDNQAFAMARVAPTARTEYLVAFNPSDKTQQLQLPALAPAYLHVAGENQLEQANATLTLQLPPFSYAVYKGNQPLPSDANLAVTFEGIDKQDDRVTYRFDLPGAKDNPVPLYVLSVEMQTALGSYELMGHDATPPYTLSIHPDTLAELQPRGMRLTVSNMNGMSQSTLVTFPRPRKATQD</sequence>
<comment type="similarity">
    <text evidence="1 2">Belongs to the glycosyl hydrolase 13 family.</text>
</comment>
<dbReference type="EMBL" id="JAJEWP010000005">
    <property type="protein sequence ID" value="MCC2617749.1"/>
    <property type="molecule type" value="Genomic_DNA"/>
</dbReference>
<evidence type="ECO:0000313" key="6">
    <source>
        <dbReference type="EMBL" id="MCC2617749.1"/>
    </source>
</evidence>
<feature type="chain" id="PRO_5047213574" description="Alpha-amylase" evidence="4">
    <location>
        <begin position="25"/>
        <end position="698"/>
    </location>
</feature>
<comment type="caution">
    <text evidence="6">The sequence shown here is derived from an EMBL/GenBank/DDBJ whole genome shotgun (WGS) entry which is preliminary data.</text>
</comment>
<dbReference type="SMART" id="SM00642">
    <property type="entry name" value="Aamy"/>
    <property type="match status" value="1"/>
</dbReference>
<evidence type="ECO:0000259" key="5">
    <source>
        <dbReference type="SMART" id="SM00642"/>
    </source>
</evidence>
<accession>A0ABS8GBF2</accession>
<dbReference type="PRINTS" id="PR00110">
    <property type="entry name" value="ALPHAAMYLASE"/>
</dbReference>
<dbReference type="PANTHER" id="PTHR10357:SF209">
    <property type="entry name" value="PERIPLASMIC ALPHA-AMYLASE"/>
    <property type="match status" value="1"/>
</dbReference>
<dbReference type="PROSITE" id="PS51257">
    <property type="entry name" value="PROKAR_LIPOPROTEIN"/>
    <property type="match status" value="1"/>
</dbReference>
<feature type="domain" description="Glycosyl hydrolase family 13 catalytic" evidence="5">
    <location>
        <begin position="59"/>
        <end position="501"/>
    </location>
</feature>
<dbReference type="Pfam" id="PF00128">
    <property type="entry name" value="Alpha-amylase"/>
    <property type="match status" value="1"/>
</dbReference>
<proteinExistence type="inferred from homology"/>
<dbReference type="InterPro" id="IPR013780">
    <property type="entry name" value="Glyco_hydro_b"/>
</dbReference>
<dbReference type="InterPro" id="IPR017853">
    <property type="entry name" value="GH"/>
</dbReference>
<reference evidence="6 7" key="1">
    <citation type="submission" date="2021-10" db="EMBL/GenBank/DDBJ databases">
        <title>Draft genome of Aestuariibacter halophilus JC2043.</title>
        <authorList>
            <person name="Emsley S.A."/>
            <person name="Pfannmuller K.M."/>
            <person name="Ushijima B."/>
            <person name="Saw J.H."/>
            <person name="Videau P."/>
        </authorList>
    </citation>
    <scope>NUCLEOTIDE SEQUENCE [LARGE SCALE GENOMIC DNA]</scope>
    <source>
        <strain evidence="6 7">JC2043</strain>
    </source>
</reference>